<dbReference type="EMBL" id="UINC01138408">
    <property type="protein sequence ID" value="SVD24323.1"/>
    <property type="molecule type" value="Genomic_DNA"/>
</dbReference>
<accession>A0A382TQV1</accession>
<feature type="non-terminal residue" evidence="2">
    <location>
        <position position="73"/>
    </location>
</feature>
<feature type="region of interest" description="Disordered" evidence="1">
    <location>
        <begin position="1"/>
        <end position="38"/>
    </location>
</feature>
<gene>
    <name evidence="2" type="ORF">METZ01_LOCUS377177</name>
</gene>
<evidence type="ECO:0000256" key="1">
    <source>
        <dbReference type="SAM" id="MobiDB-lite"/>
    </source>
</evidence>
<reference evidence="2" key="1">
    <citation type="submission" date="2018-05" db="EMBL/GenBank/DDBJ databases">
        <authorList>
            <person name="Lanie J.A."/>
            <person name="Ng W.-L."/>
            <person name="Kazmierczak K.M."/>
            <person name="Andrzejewski T.M."/>
            <person name="Davidsen T.M."/>
            <person name="Wayne K.J."/>
            <person name="Tettelin H."/>
            <person name="Glass J.I."/>
            <person name="Rusch D."/>
            <person name="Podicherti R."/>
            <person name="Tsui H.-C.T."/>
            <person name="Winkler M.E."/>
        </authorList>
    </citation>
    <scope>NUCLEOTIDE SEQUENCE</scope>
</reference>
<evidence type="ECO:0000313" key="2">
    <source>
        <dbReference type="EMBL" id="SVD24323.1"/>
    </source>
</evidence>
<sequence length="73" mass="7705">HPLRYSQPFHRGKGRRRRAVRTARADGGDRGRRVATPQASTARLGGAAGVCGADDERSAWCGARCDTGAAKGL</sequence>
<organism evidence="2">
    <name type="scientific">marine metagenome</name>
    <dbReference type="NCBI Taxonomy" id="408172"/>
    <lineage>
        <taxon>unclassified sequences</taxon>
        <taxon>metagenomes</taxon>
        <taxon>ecological metagenomes</taxon>
    </lineage>
</organism>
<protein>
    <submittedName>
        <fullName evidence="2">Uncharacterized protein</fullName>
    </submittedName>
</protein>
<feature type="compositionally biased region" description="Basic and acidic residues" evidence="1">
    <location>
        <begin position="23"/>
        <end position="32"/>
    </location>
</feature>
<feature type="compositionally biased region" description="Basic residues" evidence="1">
    <location>
        <begin position="10"/>
        <end position="21"/>
    </location>
</feature>
<name>A0A382TQV1_9ZZZZ</name>
<proteinExistence type="predicted"/>
<feature type="non-terminal residue" evidence="2">
    <location>
        <position position="1"/>
    </location>
</feature>
<dbReference type="AlphaFoldDB" id="A0A382TQV1"/>